<name>A0A1I1DLM8_9ACTN</name>
<proteinExistence type="predicted"/>
<feature type="compositionally biased region" description="Acidic residues" evidence="1">
    <location>
        <begin position="1"/>
        <end position="12"/>
    </location>
</feature>
<protein>
    <submittedName>
        <fullName evidence="2">Uncharacterized protein</fullName>
    </submittedName>
</protein>
<evidence type="ECO:0000313" key="2">
    <source>
        <dbReference type="EMBL" id="SFB75757.1"/>
    </source>
</evidence>
<evidence type="ECO:0000313" key="3">
    <source>
        <dbReference type="Proteomes" id="UP000198832"/>
    </source>
</evidence>
<dbReference type="AlphaFoldDB" id="A0A1I1DLM8"/>
<accession>A0A1I1DLM8</accession>
<reference evidence="2 3" key="1">
    <citation type="submission" date="2016-10" db="EMBL/GenBank/DDBJ databases">
        <authorList>
            <person name="de Groot N.N."/>
        </authorList>
    </citation>
    <scope>NUCLEOTIDE SEQUENCE [LARGE SCALE GENOMIC DNA]</scope>
    <source>
        <strain evidence="2 3">CGMCC 1.7056</strain>
    </source>
</reference>
<feature type="compositionally biased region" description="Acidic residues" evidence="1">
    <location>
        <begin position="52"/>
        <end position="62"/>
    </location>
</feature>
<feature type="compositionally biased region" description="Basic and acidic residues" evidence="1">
    <location>
        <begin position="40"/>
        <end position="51"/>
    </location>
</feature>
<feature type="region of interest" description="Disordered" evidence="1">
    <location>
        <begin position="1"/>
        <end position="62"/>
    </location>
</feature>
<sequence>MTSQTEEPDEFEPETKVDPADGIWEGDAIDVVESEETDDREIYVDAERLEEPVDPDEEDEEL</sequence>
<feature type="compositionally biased region" description="Acidic residues" evidence="1">
    <location>
        <begin position="27"/>
        <end position="39"/>
    </location>
</feature>
<organism evidence="2 3">
    <name type="scientific">Nocardioides terrae</name>
    <dbReference type="NCBI Taxonomy" id="574651"/>
    <lineage>
        <taxon>Bacteria</taxon>
        <taxon>Bacillati</taxon>
        <taxon>Actinomycetota</taxon>
        <taxon>Actinomycetes</taxon>
        <taxon>Propionibacteriales</taxon>
        <taxon>Nocardioidaceae</taxon>
        <taxon>Nocardioides</taxon>
    </lineage>
</organism>
<dbReference type="Proteomes" id="UP000198832">
    <property type="component" value="Unassembled WGS sequence"/>
</dbReference>
<evidence type="ECO:0000256" key="1">
    <source>
        <dbReference type="SAM" id="MobiDB-lite"/>
    </source>
</evidence>
<dbReference type="STRING" id="574651.SAMN04487968_101344"/>
<gene>
    <name evidence="2" type="ORF">SAMN04487968_101344</name>
</gene>
<dbReference type="RefSeq" id="WP_091119440.1">
    <property type="nucleotide sequence ID" value="NZ_FOLB01000001.1"/>
</dbReference>
<keyword evidence="3" id="KW-1185">Reference proteome</keyword>
<dbReference type="EMBL" id="FOLB01000001">
    <property type="protein sequence ID" value="SFB75757.1"/>
    <property type="molecule type" value="Genomic_DNA"/>
</dbReference>